<feature type="region of interest" description="Disordered" evidence="1">
    <location>
        <begin position="1"/>
        <end position="51"/>
    </location>
</feature>
<keyword evidence="3" id="KW-1185">Reference proteome</keyword>
<comment type="caution">
    <text evidence="2">The sequence shown here is derived from an EMBL/GenBank/DDBJ whole genome shotgun (WGS) entry which is preliminary data.</text>
</comment>
<dbReference type="Proteomes" id="UP000651057">
    <property type="component" value="Unassembled WGS sequence"/>
</dbReference>
<sequence length="213" mass="25058">MTKKQKQDSIDQEVSFGSSAPKEYKNMAKAASQFNTPTSKTTPPPKIDHSKQQGYEKALKVVIHRDAFQRFNVCSRKYDDAFYETYKATLARKFFLQDVISYYVKFLENQNLYKTAPDNFIYNATKKGRRKKNDRSFSSDEKVAEFFGVTQKSYDEYLNVMYSYFESKDNLDPSIFTTGYFFYDLIDFTEKHITSIIEYAKENTHLEPFNKNN</sequence>
<evidence type="ECO:0000313" key="2">
    <source>
        <dbReference type="EMBL" id="MBL0686033.1"/>
    </source>
</evidence>
<evidence type="ECO:0000313" key="3">
    <source>
        <dbReference type="Proteomes" id="UP000651057"/>
    </source>
</evidence>
<gene>
    <name evidence="2" type="ORF">JJQ60_21075</name>
</gene>
<dbReference type="EMBL" id="JAERQJ010000017">
    <property type="protein sequence ID" value="MBL0686033.1"/>
    <property type="molecule type" value="Genomic_DNA"/>
</dbReference>
<dbReference type="AlphaFoldDB" id="A0A937A1S6"/>
<protein>
    <submittedName>
        <fullName evidence="2">Uncharacterized protein</fullName>
    </submittedName>
</protein>
<dbReference type="RefSeq" id="WP_201924561.1">
    <property type="nucleotide sequence ID" value="NZ_BAABAX010000013.1"/>
</dbReference>
<organism evidence="2 3">
    <name type="scientific">Aquimarina mytili</name>
    <dbReference type="NCBI Taxonomy" id="874423"/>
    <lineage>
        <taxon>Bacteria</taxon>
        <taxon>Pseudomonadati</taxon>
        <taxon>Bacteroidota</taxon>
        <taxon>Flavobacteriia</taxon>
        <taxon>Flavobacteriales</taxon>
        <taxon>Flavobacteriaceae</taxon>
        <taxon>Aquimarina</taxon>
    </lineage>
</organism>
<name>A0A937A1S6_9FLAO</name>
<accession>A0A937A1S6</accession>
<reference evidence="2" key="1">
    <citation type="submission" date="2021-01" db="EMBL/GenBank/DDBJ databases">
        <authorList>
            <person name="Zhong Y.L."/>
        </authorList>
    </citation>
    <scope>NUCLEOTIDE SEQUENCE</scope>
    <source>
        <strain evidence="2">KCTC 23302</strain>
    </source>
</reference>
<proteinExistence type="predicted"/>
<evidence type="ECO:0000256" key="1">
    <source>
        <dbReference type="SAM" id="MobiDB-lite"/>
    </source>
</evidence>